<dbReference type="AlphaFoldDB" id="A0A0D9XP31"/>
<dbReference type="Gene3D" id="3.30.40.10">
    <property type="entry name" value="Zinc/RING finger domain, C3HC4 (zinc finger)"/>
    <property type="match status" value="1"/>
</dbReference>
<dbReference type="PANTHER" id="PTHR46508:SF11">
    <property type="entry name" value="OS11G0148800 PROTEIN"/>
    <property type="match status" value="1"/>
</dbReference>
<evidence type="ECO:0000256" key="1">
    <source>
        <dbReference type="ARBA" id="ARBA00022771"/>
    </source>
</evidence>
<name>A0A0D9XP31_9ORYZ</name>
<dbReference type="HOGENOM" id="CLU_066338_0_0_1"/>
<evidence type="ECO:0000313" key="4">
    <source>
        <dbReference type="EnsemblPlants" id="LPERR11G02650.1"/>
    </source>
</evidence>
<dbReference type="GO" id="GO:0008270">
    <property type="term" value="F:zinc ion binding"/>
    <property type="evidence" value="ECO:0007669"/>
    <property type="project" value="UniProtKB-KW"/>
</dbReference>
<proteinExistence type="predicted"/>
<sequence>MEPGGLRSPTPGRSSSKVKVNGGSAADARKLEAKRQFLFSRRNNKRHTQEITFFGLIWKRGKNDPRSRKIKADDFILGSHDGVGSPMKPTCYFCFKPYRSDLMYIRCELCRNWFHGDALELEEGRISELISYRCCRCRRRPLPRCPYSDFHYSKAPEPKPIRKENADDMLSSDEAVGTDGDPPFASSGRVESTVEETIDADFSVNMKRCTPGSFQEPINMDASSHSTQPVSKVGHAHVAFAKEVRPFDACVAWYVPGARRRLNLEDDNPPEAATVESNFDNDCSVILHQAYDGFRAIAAKTGSLYERLRQKDHLTSDDIMVILDKLQHLALHHMKDIACHQTNDISHPKAPPQSMHTPSTSDQSNSKAPAPDSDAAPPYNNVASPDVPEAAFLFRGAVEPED</sequence>
<keyword evidence="2" id="KW-0862">Zinc</keyword>
<feature type="region of interest" description="Disordered" evidence="3">
    <location>
        <begin position="343"/>
        <end position="384"/>
    </location>
</feature>
<dbReference type="InterPro" id="IPR013083">
    <property type="entry name" value="Znf_RING/FYVE/PHD"/>
</dbReference>
<reference evidence="4 5" key="1">
    <citation type="submission" date="2012-08" db="EMBL/GenBank/DDBJ databases">
        <title>Oryza genome evolution.</title>
        <authorList>
            <person name="Wing R.A."/>
        </authorList>
    </citation>
    <scope>NUCLEOTIDE SEQUENCE</scope>
</reference>
<feature type="region of interest" description="Disordered" evidence="3">
    <location>
        <begin position="1"/>
        <end position="27"/>
    </location>
</feature>
<feature type="compositionally biased region" description="Polar residues" evidence="3">
    <location>
        <begin position="354"/>
        <end position="367"/>
    </location>
</feature>
<reference evidence="5" key="2">
    <citation type="submission" date="2013-12" db="EMBL/GenBank/DDBJ databases">
        <authorList>
            <person name="Yu Y."/>
            <person name="Lee S."/>
            <person name="de Baynast K."/>
            <person name="Wissotski M."/>
            <person name="Liu L."/>
            <person name="Talag J."/>
            <person name="Goicoechea J."/>
            <person name="Angelova A."/>
            <person name="Jetty R."/>
            <person name="Kudrna D."/>
            <person name="Golser W."/>
            <person name="Rivera L."/>
            <person name="Zhang J."/>
            <person name="Wing R."/>
        </authorList>
    </citation>
    <scope>NUCLEOTIDE SEQUENCE</scope>
</reference>
<dbReference type="STRING" id="77586.A0A0D9XP31"/>
<dbReference type="Proteomes" id="UP000032180">
    <property type="component" value="Chromosome 11"/>
</dbReference>
<evidence type="ECO:0000313" key="5">
    <source>
        <dbReference type="Proteomes" id="UP000032180"/>
    </source>
</evidence>
<protein>
    <recommendedName>
        <fullName evidence="6">PHD-type domain-containing protein</fullName>
    </recommendedName>
</protein>
<dbReference type="EnsemblPlants" id="LPERR11G02650.1">
    <property type="protein sequence ID" value="LPERR11G02650.1"/>
    <property type="gene ID" value="LPERR11G02650"/>
</dbReference>
<evidence type="ECO:0000256" key="3">
    <source>
        <dbReference type="SAM" id="MobiDB-lite"/>
    </source>
</evidence>
<evidence type="ECO:0008006" key="6">
    <source>
        <dbReference type="Google" id="ProtNLM"/>
    </source>
</evidence>
<keyword evidence="5" id="KW-1185">Reference proteome</keyword>
<keyword evidence="1" id="KW-0479">Metal-binding</keyword>
<organism evidence="4 5">
    <name type="scientific">Leersia perrieri</name>
    <dbReference type="NCBI Taxonomy" id="77586"/>
    <lineage>
        <taxon>Eukaryota</taxon>
        <taxon>Viridiplantae</taxon>
        <taxon>Streptophyta</taxon>
        <taxon>Embryophyta</taxon>
        <taxon>Tracheophyta</taxon>
        <taxon>Spermatophyta</taxon>
        <taxon>Magnoliopsida</taxon>
        <taxon>Liliopsida</taxon>
        <taxon>Poales</taxon>
        <taxon>Poaceae</taxon>
        <taxon>BOP clade</taxon>
        <taxon>Oryzoideae</taxon>
        <taxon>Oryzeae</taxon>
        <taxon>Oryzinae</taxon>
        <taxon>Leersia</taxon>
    </lineage>
</organism>
<accession>A0A0D9XP31</accession>
<dbReference type="PANTHER" id="PTHR46508">
    <property type="entry name" value="PHD FINGER FAMILY PROTEIN"/>
    <property type="match status" value="1"/>
</dbReference>
<reference evidence="4" key="3">
    <citation type="submission" date="2015-04" db="UniProtKB">
        <authorList>
            <consortium name="EnsemblPlants"/>
        </authorList>
    </citation>
    <scope>IDENTIFICATION</scope>
</reference>
<feature type="compositionally biased region" description="Low complexity" evidence="3">
    <location>
        <begin position="368"/>
        <end position="378"/>
    </location>
</feature>
<dbReference type="SUPFAM" id="SSF57903">
    <property type="entry name" value="FYVE/PHD zinc finger"/>
    <property type="match status" value="1"/>
</dbReference>
<dbReference type="eggNOG" id="KOG1473">
    <property type="taxonomic scope" value="Eukaryota"/>
</dbReference>
<keyword evidence="1" id="KW-0863">Zinc-finger</keyword>
<dbReference type="InterPro" id="IPR011011">
    <property type="entry name" value="Znf_FYVE_PHD"/>
</dbReference>
<evidence type="ECO:0000256" key="2">
    <source>
        <dbReference type="ARBA" id="ARBA00022833"/>
    </source>
</evidence>
<dbReference type="Gramene" id="LPERR11G02650.1">
    <property type="protein sequence ID" value="LPERR11G02650.1"/>
    <property type="gene ID" value="LPERR11G02650"/>
</dbReference>